<protein>
    <submittedName>
        <fullName evidence="1">Uncharacterized protein</fullName>
    </submittedName>
</protein>
<evidence type="ECO:0000313" key="1">
    <source>
        <dbReference type="EMBL" id="KAB2797635.1"/>
    </source>
</evidence>
<gene>
    <name evidence="1" type="ORF">F9L06_12735</name>
</gene>
<reference evidence="1 2" key="1">
    <citation type="submission" date="2019-09" db="EMBL/GenBank/DDBJ databases">
        <title>Taxonomic organization of the family Brucellaceae based on a phylogenomic approach.</title>
        <authorList>
            <person name="Leclercq S."/>
            <person name="Cloeckaert A."/>
            <person name="Zygmunt M.S."/>
        </authorList>
    </citation>
    <scope>NUCLEOTIDE SEQUENCE [LARGE SCALE GENOMIC DNA]</scope>
    <source>
        <strain evidence="1 2">CCUG 34461</strain>
    </source>
</reference>
<dbReference type="Proteomes" id="UP000441102">
    <property type="component" value="Unassembled WGS sequence"/>
</dbReference>
<dbReference type="AlphaFoldDB" id="A0A6I0DS03"/>
<proteinExistence type="predicted"/>
<comment type="caution">
    <text evidence="1">The sequence shown here is derived from an EMBL/GenBank/DDBJ whole genome shotgun (WGS) entry which is preliminary data.</text>
</comment>
<evidence type="ECO:0000313" key="2">
    <source>
        <dbReference type="Proteomes" id="UP000441102"/>
    </source>
</evidence>
<dbReference type="EMBL" id="WBWX01000004">
    <property type="protein sequence ID" value="KAB2797635.1"/>
    <property type="molecule type" value="Genomic_DNA"/>
</dbReference>
<name>A0A6I0DS03_BRUAN</name>
<accession>A0A6I0DS03</accession>
<organism evidence="1 2">
    <name type="scientific">Brucella anthropi</name>
    <name type="common">Ochrobactrum anthropi</name>
    <dbReference type="NCBI Taxonomy" id="529"/>
    <lineage>
        <taxon>Bacteria</taxon>
        <taxon>Pseudomonadati</taxon>
        <taxon>Pseudomonadota</taxon>
        <taxon>Alphaproteobacteria</taxon>
        <taxon>Hyphomicrobiales</taxon>
        <taxon>Brucellaceae</taxon>
        <taxon>Brucella/Ochrobactrum group</taxon>
        <taxon>Brucella</taxon>
    </lineage>
</organism>
<sequence length="64" mass="7058">MFGPKRDGGYPGREIDCQESISARLVELIDIATNAGWTALEVTRAIRNLSDDLLLGLENELPEN</sequence>